<feature type="domain" description="Thiolase C-terminal" evidence="9">
    <location>
        <begin position="312"/>
        <end position="431"/>
    </location>
</feature>
<evidence type="ECO:0000256" key="7">
    <source>
        <dbReference type="RuleBase" id="RU003557"/>
    </source>
</evidence>
<dbReference type="PANTHER" id="PTHR18919:SF156">
    <property type="entry name" value="ACETYL-COA ACETYLTRANSFERASE, MITOCHONDRIAL"/>
    <property type="match status" value="1"/>
</dbReference>
<feature type="active site" description="Acyl-thioester intermediate" evidence="6">
    <location>
        <position position="120"/>
    </location>
</feature>
<dbReference type="InterPro" id="IPR002155">
    <property type="entry name" value="Thiolase"/>
</dbReference>
<keyword evidence="5 7" id="KW-0012">Acyltransferase</keyword>
<evidence type="ECO:0000256" key="3">
    <source>
        <dbReference type="ARBA" id="ARBA00022723"/>
    </source>
</evidence>
<dbReference type="STRING" id="1169540.A0A0G4F1F0"/>
<dbReference type="InterPro" id="IPR020615">
    <property type="entry name" value="Thiolase_acyl_enz_int_AS"/>
</dbReference>
<dbReference type="AlphaFoldDB" id="A0A0G4F1F0"/>
<dbReference type="CDD" id="cd00751">
    <property type="entry name" value="thiolase"/>
    <property type="match status" value="1"/>
</dbReference>
<evidence type="ECO:0000256" key="6">
    <source>
        <dbReference type="PIRSR" id="PIRSR000429-1"/>
    </source>
</evidence>
<keyword evidence="2 7" id="KW-0808">Transferase</keyword>
<evidence type="ECO:0008006" key="12">
    <source>
        <dbReference type="Google" id="ProtNLM"/>
    </source>
</evidence>
<dbReference type="InterPro" id="IPR016039">
    <property type="entry name" value="Thiolase-like"/>
</dbReference>
<evidence type="ECO:0000313" key="11">
    <source>
        <dbReference type="Proteomes" id="UP000041254"/>
    </source>
</evidence>
<dbReference type="PIRSF" id="PIRSF000429">
    <property type="entry name" value="Ac-CoA_Ac_transf"/>
    <property type="match status" value="1"/>
</dbReference>
<dbReference type="GO" id="GO:0005739">
    <property type="term" value="C:mitochondrion"/>
    <property type="evidence" value="ECO:0007669"/>
    <property type="project" value="TreeGrafter"/>
</dbReference>
<dbReference type="PROSITE" id="PS00098">
    <property type="entry name" value="THIOLASE_1"/>
    <property type="match status" value="1"/>
</dbReference>
<dbReference type="GO" id="GO:0003985">
    <property type="term" value="F:acetyl-CoA C-acetyltransferase activity"/>
    <property type="evidence" value="ECO:0007669"/>
    <property type="project" value="TreeGrafter"/>
</dbReference>
<reference evidence="10 11" key="1">
    <citation type="submission" date="2014-11" db="EMBL/GenBank/DDBJ databases">
        <authorList>
            <person name="Zhu J."/>
            <person name="Qi W."/>
            <person name="Song R."/>
        </authorList>
    </citation>
    <scope>NUCLEOTIDE SEQUENCE [LARGE SCALE GENOMIC DNA]</scope>
</reference>
<protein>
    <recommendedName>
        <fullName evidence="12">Acetyl-CoA acetyltransferase</fullName>
    </recommendedName>
</protein>
<organism evidence="10 11">
    <name type="scientific">Vitrella brassicaformis (strain CCMP3155)</name>
    <dbReference type="NCBI Taxonomy" id="1169540"/>
    <lineage>
        <taxon>Eukaryota</taxon>
        <taxon>Sar</taxon>
        <taxon>Alveolata</taxon>
        <taxon>Colpodellida</taxon>
        <taxon>Vitrellaceae</taxon>
        <taxon>Vitrella</taxon>
    </lineage>
</organism>
<keyword evidence="4" id="KW-0630">Potassium</keyword>
<dbReference type="InParanoid" id="A0A0G4F1F0"/>
<sequence>MEVGRRRCVHCSSFGRSASVVQRRWQSGSSFLPRDVVIASAARTPVGSFLGSLASLTAPQLGGIAISQALKRIPLEGDQVDGVIMGQVLPAGCGQAPARQAALGARIPERVDAFGVNKVCSSGLKSVALAANAVALGQADIMVAGGMESMSNAPYLLRKARVGGYKHGHGVLEDNLLQDGLWDVYNDIHMGKCAEKTARDHSIPRVAQDEYALASYKRAADAWKTGMMTKEVVPVKIPNPAADKKPGSGVPPFVSVEEDEEYPKLKLDKVAGLKPVFDPEGTITAANASKLNDGAAALVLMSADTAERMAVEPLARILSFADAAVKPIDFSIAPSQSVQKAIKLAGLHKVDYYEINEAFSCVVLANMQLLGLDHEQVNVHGGAVALGHPIGASGCRILISLLNVLGARDATYGCAAICNGGGGSTAMVVERIAA</sequence>
<evidence type="ECO:0000256" key="1">
    <source>
        <dbReference type="ARBA" id="ARBA00010982"/>
    </source>
</evidence>
<evidence type="ECO:0000256" key="4">
    <source>
        <dbReference type="ARBA" id="ARBA00022958"/>
    </source>
</evidence>
<dbReference type="EMBL" id="CDMY01000357">
    <property type="protein sequence ID" value="CEM05405.1"/>
    <property type="molecule type" value="Genomic_DNA"/>
</dbReference>
<dbReference type="GO" id="GO:0046872">
    <property type="term" value="F:metal ion binding"/>
    <property type="evidence" value="ECO:0007669"/>
    <property type="project" value="UniProtKB-KW"/>
</dbReference>
<evidence type="ECO:0000256" key="2">
    <source>
        <dbReference type="ARBA" id="ARBA00022679"/>
    </source>
</evidence>
<dbReference type="PANTHER" id="PTHR18919">
    <property type="entry name" value="ACETYL-COA C-ACYLTRANSFERASE"/>
    <property type="match status" value="1"/>
</dbReference>
<feature type="active site" description="Proton acceptor" evidence="6">
    <location>
        <position position="388"/>
    </location>
</feature>
<dbReference type="OMA" id="ICPSIAI"/>
<dbReference type="Proteomes" id="UP000041254">
    <property type="component" value="Unassembled WGS sequence"/>
</dbReference>
<dbReference type="InterPro" id="IPR020617">
    <property type="entry name" value="Thiolase_C"/>
</dbReference>
<dbReference type="SUPFAM" id="SSF53901">
    <property type="entry name" value="Thiolase-like"/>
    <property type="match status" value="2"/>
</dbReference>
<accession>A0A0G4F1F0</accession>
<dbReference type="NCBIfam" id="TIGR01930">
    <property type="entry name" value="AcCoA-C-Actrans"/>
    <property type="match status" value="1"/>
</dbReference>
<evidence type="ECO:0000259" key="8">
    <source>
        <dbReference type="Pfam" id="PF00108"/>
    </source>
</evidence>
<dbReference type="GO" id="GO:0006635">
    <property type="term" value="P:fatty acid beta-oxidation"/>
    <property type="evidence" value="ECO:0007669"/>
    <property type="project" value="TreeGrafter"/>
</dbReference>
<comment type="similarity">
    <text evidence="1 7">Belongs to the thiolase-like superfamily. Thiolase family.</text>
</comment>
<dbReference type="InterPro" id="IPR020613">
    <property type="entry name" value="Thiolase_CS"/>
</dbReference>
<keyword evidence="11" id="KW-1185">Reference proteome</keyword>
<evidence type="ECO:0000256" key="5">
    <source>
        <dbReference type="ARBA" id="ARBA00023315"/>
    </source>
</evidence>
<dbReference type="Pfam" id="PF00108">
    <property type="entry name" value="Thiolase_N"/>
    <property type="match status" value="1"/>
</dbReference>
<evidence type="ECO:0000259" key="9">
    <source>
        <dbReference type="Pfam" id="PF02803"/>
    </source>
</evidence>
<dbReference type="InterPro" id="IPR020616">
    <property type="entry name" value="Thiolase_N"/>
</dbReference>
<dbReference type="PROSITE" id="PS00737">
    <property type="entry name" value="THIOLASE_2"/>
    <property type="match status" value="1"/>
</dbReference>
<feature type="domain" description="Thiolase N-terminal" evidence="8">
    <location>
        <begin position="36"/>
        <end position="303"/>
    </location>
</feature>
<dbReference type="Gene3D" id="3.40.47.10">
    <property type="match status" value="1"/>
</dbReference>
<name>A0A0G4F1F0_VITBC</name>
<evidence type="ECO:0000313" key="10">
    <source>
        <dbReference type="EMBL" id="CEM05405.1"/>
    </source>
</evidence>
<gene>
    <name evidence="10" type="ORF">Vbra_14254</name>
</gene>
<dbReference type="PhylomeDB" id="A0A0G4F1F0"/>
<dbReference type="FunFam" id="3.40.47.10:FF:000007">
    <property type="entry name" value="acetyl-CoA acetyltransferase, mitochondrial"/>
    <property type="match status" value="1"/>
</dbReference>
<dbReference type="VEuPathDB" id="CryptoDB:Vbra_14254"/>
<dbReference type="OrthoDB" id="5404651at2759"/>
<dbReference type="Pfam" id="PF02803">
    <property type="entry name" value="Thiolase_C"/>
    <property type="match status" value="1"/>
</dbReference>
<keyword evidence="3" id="KW-0479">Metal-binding</keyword>
<feature type="active site" description="Proton acceptor" evidence="6">
    <location>
        <position position="418"/>
    </location>
</feature>
<proteinExistence type="inferred from homology"/>
<dbReference type="FunCoup" id="A0A0G4F1F0">
    <property type="interactions" value="185"/>
</dbReference>